<dbReference type="Proteomes" id="UP000051836">
    <property type="component" value="Unassembled WGS sequence"/>
</dbReference>
<feature type="coiled-coil region" evidence="1">
    <location>
        <begin position="55"/>
        <end position="82"/>
    </location>
</feature>
<keyword evidence="3" id="KW-1185">Reference proteome</keyword>
<dbReference type="STRING" id="12930.A0A0Q3X4K2"/>
<dbReference type="AlphaFoldDB" id="A0A0Q3X4K2"/>
<protein>
    <recommendedName>
        <fullName evidence="4">F240B protein</fullName>
    </recommendedName>
</protein>
<evidence type="ECO:0008006" key="4">
    <source>
        <dbReference type="Google" id="ProtNLM"/>
    </source>
</evidence>
<dbReference type="EMBL" id="LMAW01000314">
    <property type="protein sequence ID" value="KQL59533.1"/>
    <property type="molecule type" value="Genomic_DNA"/>
</dbReference>
<dbReference type="InterPro" id="IPR040261">
    <property type="entry name" value="FAM240"/>
</dbReference>
<dbReference type="OrthoDB" id="9426889at2759"/>
<reference evidence="2 3" key="1">
    <citation type="submission" date="2015-10" db="EMBL/GenBank/DDBJ databases">
        <authorList>
            <person name="Gilbert D.G."/>
        </authorList>
    </citation>
    <scope>NUCLEOTIDE SEQUENCE [LARGE SCALE GENOMIC DNA]</scope>
    <source>
        <strain evidence="2">FVVF132</strain>
    </source>
</reference>
<proteinExistence type="predicted"/>
<evidence type="ECO:0000313" key="3">
    <source>
        <dbReference type="Proteomes" id="UP000051836"/>
    </source>
</evidence>
<name>A0A0Q3X4K2_AMAAE</name>
<accession>A0A0Q3X4K2</accession>
<dbReference type="PANTHER" id="PTHR40387:SF1">
    <property type="entry name" value="PROTEIN FAM240B"/>
    <property type="match status" value="1"/>
</dbReference>
<organism evidence="2 3">
    <name type="scientific">Amazona aestiva</name>
    <name type="common">Blue-fronted Amazon parrot</name>
    <dbReference type="NCBI Taxonomy" id="12930"/>
    <lineage>
        <taxon>Eukaryota</taxon>
        <taxon>Metazoa</taxon>
        <taxon>Chordata</taxon>
        <taxon>Craniata</taxon>
        <taxon>Vertebrata</taxon>
        <taxon>Euteleostomi</taxon>
        <taxon>Archelosauria</taxon>
        <taxon>Archosauria</taxon>
        <taxon>Dinosauria</taxon>
        <taxon>Saurischia</taxon>
        <taxon>Theropoda</taxon>
        <taxon>Coelurosauria</taxon>
        <taxon>Aves</taxon>
        <taxon>Neognathae</taxon>
        <taxon>Neoaves</taxon>
        <taxon>Telluraves</taxon>
        <taxon>Australaves</taxon>
        <taxon>Psittaciformes</taxon>
        <taxon>Psittacidae</taxon>
        <taxon>Amazona</taxon>
    </lineage>
</organism>
<dbReference type="PANTHER" id="PTHR40387">
    <property type="entry name" value="PROTEIN FAM240B"/>
    <property type="match status" value="1"/>
</dbReference>
<evidence type="ECO:0000256" key="1">
    <source>
        <dbReference type="SAM" id="Coils"/>
    </source>
</evidence>
<keyword evidence="1" id="KW-0175">Coiled coil</keyword>
<evidence type="ECO:0000313" key="2">
    <source>
        <dbReference type="EMBL" id="KQL59533.1"/>
    </source>
</evidence>
<gene>
    <name evidence="2" type="ORF">AAES_21035</name>
</gene>
<sequence length="92" mass="10938">MSKHTNFRRHKMCGHDAEGLKNFWEKVIQEQTKQRESEESRLSKSALSKLRHEWTLRLEGRARQVQAQMKKQKERMMMLSIETLPSPDKTVA</sequence>
<comment type="caution">
    <text evidence="2">The sequence shown here is derived from an EMBL/GenBank/DDBJ whole genome shotgun (WGS) entry which is preliminary data.</text>
</comment>